<dbReference type="Pfam" id="PF13309">
    <property type="entry name" value="HTH_22"/>
    <property type="match status" value="1"/>
</dbReference>
<evidence type="ECO:0008006" key="5">
    <source>
        <dbReference type="Google" id="ProtNLM"/>
    </source>
</evidence>
<evidence type="ECO:0000313" key="3">
    <source>
        <dbReference type="EMBL" id="PMC58563.1"/>
    </source>
</evidence>
<dbReference type="InterPro" id="IPR039446">
    <property type="entry name" value="DauR-like"/>
</dbReference>
<accession>A0A1G8LHU1</accession>
<dbReference type="InterPro" id="IPR013559">
    <property type="entry name" value="YheO"/>
</dbReference>
<evidence type="ECO:0000313" key="4">
    <source>
        <dbReference type="Proteomes" id="UP000235682"/>
    </source>
</evidence>
<feature type="domain" description="YheO-like" evidence="1">
    <location>
        <begin position="6"/>
        <end position="118"/>
    </location>
</feature>
<dbReference type="Pfam" id="PF08348">
    <property type="entry name" value="PAS_6"/>
    <property type="match status" value="1"/>
</dbReference>
<reference evidence="3 4" key="1">
    <citation type="submission" date="2017-09" db="EMBL/GenBank/DDBJ databases">
        <title>Bacterial strain isolated from the female urinary microbiota.</title>
        <authorList>
            <person name="Thomas-White K."/>
            <person name="Kumar N."/>
            <person name="Forster S."/>
            <person name="Putonti C."/>
            <person name="Lawley T."/>
            <person name="Wolfe A.J."/>
        </authorList>
    </citation>
    <scope>NUCLEOTIDE SEQUENCE [LARGE SCALE GENOMIC DNA]</scope>
    <source>
        <strain evidence="3 4">UMB0852</strain>
    </source>
</reference>
<dbReference type="PANTHER" id="PTHR35568:SF1">
    <property type="entry name" value="TRANSCRIPTIONAL REGULATOR DAUR"/>
    <property type="match status" value="1"/>
</dbReference>
<evidence type="ECO:0000259" key="2">
    <source>
        <dbReference type="Pfam" id="PF13309"/>
    </source>
</evidence>
<gene>
    <name evidence="3" type="ORF">CJ205_03850</name>
</gene>
<dbReference type="STRING" id="84521.SAMN04487994_102024"/>
<comment type="caution">
    <text evidence="3">The sequence shown here is derived from an EMBL/GenBank/DDBJ whole genome shotgun (WGS) entry which is preliminary data.</text>
</comment>
<evidence type="ECO:0000259" key="1">
    <source>
        <dbReference type="Pfam" id="PF08348"/>
    </source>
</evidence>
<name>A0A1G8LHU1_9LACT</name>
<protein>
    <recommendedName>
        <fullName evidence="5">Transcriptional regulator</fullName>
    </recommendedName>
</protein>
<dbReference type="OrthoDB" id="9796595at2"/>
<dbReference type="RefSeq" id="WP_092085249.1">
    <property type="nucleotide sequence ID" value="NZ_FNEL01000020.1"/>
</dbReference>
<keyword evidence="4" id="KW-1185">Reference proteome</keyword>
<dbReference type="InterPro" id="IPR039445">
    <property type="entry name" value="DauR-like_HTH"/>
</dbReference>
<dbReference type="EMBL" id="PNHE01000011">
    <property type="protein sequence ID" value="PMC58563.1"/>
    <property type="molecule type" value="Genomic_DNA"/>
</dbReference>
<organism evidence="3 4">
    <name type="scientific">Dolosicoccus paucivorans</name>
    <dbReference type="NCBI Taxonomy" id="84521"/>
    <lineage>
        <taxon>Bacteria</taxon>
        <taxon>Bacillati</taxon>
        <taxon>Bacillota</taxon>
        <taxon>Bacilli</taxon>
        <taxon>Lactobacillales</taxon>
        <taxon>Aerococcaceae</taxon>
        <taxon>Dolosicoccus</taxon>
    </lineage>
</organism>
<dbReference type="PANTHER" id="PTHR35568">
    <property type="entry name" value="TRANSCRIPTIONAL REGULATOR DAUR"/>
    <property type="match status" value="1"/>
</dbReference>
<feature type="domain" description="Transcriptional regulator DauR-like HTH" evidence="2">
    <location>
        <begin position="154"/>
        <end position="212"/>
    </location>
</feature>
<sequence length="217" mass="24537">MDHPILHHYAQMVNYFGELLGPQYEIILHIIHPDGGSHIGAIANNELSGRSLDAPLTDFALKMVQEKTYLEKSYVTNYKGVMSNGREFKSSTLFITDENNELIGLLCVNFDVRAYESVADQLLTLIGSSKQLTSRPVDAAEPLENFAVNIEQLIEQIVPPHYLDPNISLTMEQRLEIIKELDEKNVFQLKGAVSDVAKVLNVSEPTMYRYLKQIKDQ</sequence>
<proteinExistence type="predicted"/>
<dbReference type="Proteomes" id="UP000235682">
    <property type="component" value="Unassembled WGS sequence"/>
</dbReference>
<dbReference type="AlphaFoldDB" id="A0A1G8LHU1"/>